<dbReference type="InterPro" id="IPR002347">
    <property type="entry name" value="SDR_fam"/>
</dbReference>
<keyword evidence="4" id="KW-0812">Transmembrane</keyword>
<evidence type="ECO:0000256" key="2">
    <source>
        <dbReference type="ARBA" id="ARBA00022857"/>
    </source>
</evidence>
<dbReference type="Proteomes" id="UP000243515">
    <property type="component" value="Unassembled WGS sequence"/>
</dbReference>
<keyword evidence="4" id="KW-0472">Membrane</keyword>
<accession>A0A232LQS7</accession>
<sequence>MASPLVGTVIITGGSGALGSAIAVAIAKKQPLAHLLLAVRDTSAESVQQVIEKIRGIGPRSVEAARVDLTRFASVNEFASNTVQRIKRKDIPPIIALVNSAATLSYVSDPLTTDGFDPVYQTNCLSPFLLTVSLLGGFRAGTGDADSGALVLNIGCSAMSDGELDYFERKWGQGGSTPGTPLRAKEGNIRFGSSKLLMSAAMYGLRRSLRLAGNIPLNICTLDPGGMAGNSRLSTNMPSSVRFTHRTRASLRPLMRIFSKTAMNTTNVPAKIVAKLAFDDNPPQDSELDRYYILDDVYEASSIIRVLREQTKMEELLRMMMQQVRLGMEGMQSPSPAPSSM</sequence>
<feature type="transmembrane region" description="Helical" evidence="4">
    <location>
        <begin position="6"/>
        <end position="27"/>
    </location>
</feature>
<dbReference type="GO" id="GO:0016491">
    <property type="term" value="F:oxidoreductase activity"/>
    <property type="evidence" value="ECO:0007669"/>
    <property type="project" value="UniProtKB-KW"/>
</dbReference>
<dbReference type="OrthoDB" id="191139at2759"/>
<dbReference type="EMBL" id="NPHW01005846">
    <property type="protein sequence ID" value="OXV06358.1"/>
    <property type="molecule type" value="Genomic_DNA"/>
</dbReference>
<dbReference type="SUPFAM" id="SSF51735">
    <property type="entry name" value="NAD(P)-binding Rossmann-fold domains"/>
    <property type="match status" value="1"/>
</dbReference>
<dbReference type="Gene3D" id="3.40.50.720">
    <property type="entry name" value="NAD(P)-binding Rossmann-like Domain"/>
    <property type="match status" value="1"/>
</dbReference>
<comment type="similarity">
    <text evidence="1">Belongs to the short-chain dehydrogenases/reductases (SDR) family.</text>
</comment>
<evidence type="ECO:0000256" key="4">
    <source>
        <dbReference type="SAM" id="Phobius"/>
    </source>
</evidence>
<organism evidence="5 6">
    <name type="scientific">Elaphomyces granulatus</name>
    <dbReference type="NCBI Taxonomy" id="519963"/>
    <lineage>
        <taxon>Eukaryota</taxon>
        <taxon>Fungi</taxon>
        <taxon>Dikarya</taxon>
        <taxon>Ascomycota</taxon>
        <taxon>Pezizomycotina</taxon>
        <taxon>Eurotiomycetes</taxon>
        <taxon>Eurotiomycetidae</taxon>
        <taxon>Eurotiales</taxon>
        <taxon>Elaphomycetaceae</taxon>
        <taxon>Elaphomyces</taxon>
    </lineage>
</organism>
<protein>
    <recommendedName>
        <fullName evidence="7">Ketoreductase (KR) domain-containing protein</fullName>
    </recommendedName>
</protein>
<gene>
    <name evidence="5" type="ORF">Egran_05874</name>
</gene>
<comment type="caution">
    <text evidence="5">The sequence shown here is derived from an EMBL/GenBank/DDBJ whole genome shotgun (WGS) entry which is preliminary data.</text>
</comment>
<evidence type="ECO:0008006" key="7">
    <source>
        <dbReference type="Google" id="ProtNLM"/>
    </source>
</evidence>
<reference evidence="5 6" key="1">
    <citation type="journal article" date="2015" name="Environ. Microbiol.">
        <title>Metagenome sequence of Elaphomyces granulatus from sporocarp tissue reveals Ascomycota ectomycorrhizal fingerprints of genome expansion and a Proteobacteria-rich microbiome.</title>
        <authorList>
            <person name="Quandt C.A."/>
            <person name="Kohler A."/>
            <person name="Hesse C.N."/>
            <person name="Sharpton T.J."/>
            <person name="Martin F."/>
            <person name="Spatafora J.W."/>
        </authorList>
    </citation>
    <scope>NUCLEOTIDE SEQUENCE [LARGE SCALE GENOMIC DNA]</scope>
    <source>
        <strain evidence="5 6">OSC145934</strain>
    </source>
</reference>
<dbReference type="PANTHER" id="PTHR24320">
    <property type="entry name" value="RETINOL DEHYDROGENASE"/>
    <property type="match status" value="1"/>
</dbReference>
<dbReference type="InterPro" id="IPR036291">
    <property type="entry name" value="NAD(P)-bd_dom_sf"/>
</dbReference>
<dbReference type="AlphaFoldDB" id="A0A232LQS7"/>
<proteinExistence type="inferred from homology"/>
<evidence type="ECO:0000256" key="3">
    <source>
        <dbReference type="ARBA" id="ARBA00023002"/>
    </source>
</evidence>
<dbReference type="PANTHER" id="PTHR24320:SF199">
    <property type="entry name" value="GLYCOSYLTRANSFERASE FAMILY PROTEIN (AFU_ORTHOLOGUE AFUA_2G15915)"/>
    <property type="match status" value="1"/>
</dbReference>
<keyword evidence="6" id="KW-1185">Reference proteome</keyword>
<evidence type="ECO:0000313" key="6">
    <source>
        <dbReference type="Proteomes" id="UP000243515"/>
    </source>
</evidence>
<dbReference type="Pfam" id="PF00106">
    <property type="entry name" value="adh_short"/>
    <property type="match status" value="1"/>
</dbReference>
<evidence type="ECO:0000256" key="1">
    <source>
        <dbReference type="ARBA" id="ARBA00006484"/>
    </source>
</evidence>
<keyword evidence="3" id="KW-0560">Oxidoreductase</keyword>
<keyword evidence="4" id="KW-1133">Transmembrane helix</keyword>
<keyword evidence="2" id="KW-0521">NADP</keyword>
<evidence type="ECO:0000313" key="5">
    <source>
        <dbReference type="EMBL" id="OXV06358.1"/>
    </source>
</evidence>
<name>A0A232LQS7_9EURO</name>